<accession>A0ABY1QWG3</accession>
<sequence length="91" mass="9729">MNIKQIVAFLALCVSGASAFAQSAEFTAPDAGFKSMKSRAQVTAEVIGIPGAKDGVYPMITTRSTMSREQVRSHVAPTARRQNDAFGLYFG</sequence>
<keyword evidence="1" id="KW-0732">Signal</keyword>
<evidence type="ECO:0008006" key="4">
    <source>
        <dbReference type="Google" id="ProtNLM"/>
    </source>
</evidence>
<name>A0ABY1QWG3_9BURK</name>
<feature type="chain" id="PRO_5046485452" description="DUF4148 domain-containing protein" evidence="1">
    <location>
        <begin position="24"/>
        <end position="91"/>
    </location>
</feature>
<protein>
    <recommendedName>
        <fullName evidence="4">DUF4148 domain-containing protein</fullName>
    </recommendedName>
</protein>
<evidence type="ECO:0000313" key="2">
    <source>
        <dbReference type="EMBL" id="SMP81068.1"/>
    </source>
</evidence>
<dbReference type="EMBL" id="FXUL01000041">
    <property type="protein sequence ID" value="SMP81068.1"/>
    <property type="molecule type" value="Genomic_DNA"/>
</dbReference>
<keyword evidence="3" id="KW-1185">Reference proteome</keyword>
<proteinExistence type="predicted"/>
<dbReference type="Proteomes" id="UP001158049">
    <property type="component" value="Unassembled WGS sequence"/>
</dbReference>
<dbReference type="RefSeq" id="WP_283445608.1">
    <property type="nucleotide sequence ID" value="NZ_FXUL01000041.1"/>
</dbReference>
<organism evidence="2 3">
    <name type="scientific">Noviherbaspirillum suwonense</name>
    <dbReference type="NCBI Taxonomy" id="1224511"/>
    <lineage>
        <taxon>Bacteria</taxon>
        <taxon>Pseudomonadati</taxon>
        <taxon>Pseudomonadota</taxon>
        <taxon>Betaproteobacteria</taxon>
        <taxon>Burkholderiales</taxon>
        <taxon>Oxalobacteraceae</taxon>
        <taxon>Noviherbaspirillum</taxon>
    </lineage>
</organism>
<comment type="caution">
    <text evidence="2">The sequence shown here is derived from an EMBL/GenBank/DDBJ whole genome shotgun (WGS) entry which is preliminary data.</text>
</comment>
<reference evidence="2 3" key="1">
    <citation type="submission" date="2017-05" db="EMBL/GenBank/DDBJ databases">
        <authorList>
            <person name="Varghese N."/>
            <person name="Submissions S."/>
        </authorList>
    </citation>
    <scope>NUCLEOTIDE SEQUENCE [LARGE SCALE GENOMIC DNA]</scope>
    <source>
        <strain evidence="2 3">DSM 26001</strain>
    </source>
</reference>
<evidence type="ECO:0000256" key="1">
    <source>
        <dbReference type="SAM" id="SignalP"/>
    </source>
</evidence>
<gene>
    <name evidence="2" type="ORF">SAMN06295970_14118</name>
</gene>
<feature type="signal peptide" evidence="1">
    <location>
        <begin position="1"/>
        <end position="23"/>
    </location>
</feature>
<evidence type="ECO:0000313" key="3">
    <source>
        <dbReference type="Proteomes" id="UP001158049"/>
    </source>
</evidence>